<feature type="domain" description="PAS" evidence="1">
    <location>
        <begin position="140"/>
        <end position="190"/>
    </location>
</feature>
<dbReference type="EMBL" id="CP022187">
    <property type="protein sequence ID" value="AWI75737.1"/>
    <property type="molecule type" value="Genomic_DNA"/>
</dbReference>
<keyword evidence="6" id="KW-1185">Reference proteome</keyword>
<dbReference type="SUPFAM" id="SSF55073">
    <property type="entry name" value="Nucleotide cyclase"/>
    <property type="match status" value="1"/>
</dbReference>
<dbReference type="PANTHER" id="PTHR44757">
    <property type="entry name" value="DIGUANYLATE CYCLASE DGCP"/>
    <property type="match status" value="1"/>
</dbReference>
<dbReference type="Proteomes" id="UP000244930">
    <property type="component" value="Chromosome"/>
</dbReference>
<dbReference type="FunFam" id="3.30.70.270:FF:000001">
    <property type="entry name" value="Diguanylate cyclase domain protein"/>
    <property type="match status" value="1"/>
</dbReference>
<dbReference type="SMART" id="SM00267">
    <property type="entry name" value="GGDEF"/>
    <property type="match status" value="1"/>
</dbReference>
<dbReference type="PROSITE" id="PS50883">
    <property type="entry name" value="EAL"/>
    <property type="match status" value="1"/>
</dbReference>
<accession>A0A2U8GQ17</accession>
<dbReference type="Pfam" id="PF13426">
    <property type="entry name" value="PAS_9"/>
    <property type="match status" value="1"/>
</dbReference>
<name>A0A2U8GQ17_9RHOO</name>
<dbReference type="Pfam" id="PF00563">
    <property type="entry name" value="EAL"/>
    <property type="match status" value="1"/>
</dbReference>
<dbReference type="InterPro" id="IPR029787">
    <property type="entry name" value="Nucleotide_cyclase"/>
</dbReference>
<dbReference type="SUPFAM" id="SSF141868">
    <property type="entry name" value="EAL domain-like"/>
    <property type="match status" value="1"/>
</dbReference>
<evidence type="ECO:0000313" key="6">
    <source>
        <dbReference type="Proteomes" id="UP000244930"/>
    </source>
</evidence>
<dbReference type="Gene3D" id="3.30.450.20">
    <property type="entry name" value="PAS domain"/>
    <property type="match status" value="2"/>
</dbReference>
<evidence type="ECO:0000259" key="1">
    <source>
        <dbReference type="PROSITE" id="PS50112"/>
    </source>
</evidence>
<dbReference type="Gene3D" id="3.30.70.270">
    <property type="match status" value="1"/>
</dbReference>
<dbReference type="PROSITE" id="PS50887">
    <property type="entry name" value="GGDEF"/>
    <property type="match status" value="1"/>
</dbReference>
<dbReference type="NCBIfam" id="TIGR00229">
    <property type="entry name" value="sensory_box"/>
    <property type="match status" value="2"/>
</dbReference>
<dbReference type="SUPFAM" id="SSF55785">
    <property type="entry name" value="PYP-like sensor domain (PAS domain)"/>
    <property type="match status" value="2"/>
</dbReference>
<dbReference type="GO" id="GO:0006355">
    <property type="term" value="P:regulation of DNA-templated transcription"/>
    <property type="evidence" value="ECO:0007669"/>
    <property type="project" value="InterPro"/>
</dbReference>
<dbReference type="InterPro" id="IPR000014">
    <property type="entry name" value="PAS"/>
</dbReference>
<evidence type="ECO:0000313" key="5">
    <source>
        <dbReference type="EMBL" id="AWI75737.1"/>
    </source>
</evidence>
<feature type="domain" description="EAL" evidence="3">
    <location>
        <begin position="439"/>
        <end position="701"/>
    </location>
</feature>
<sequence length="708" mass="78079">MMMPADVENRLMQEAAPLLMGLLSNELSGVYVIQGDRFIFVNQRLADLFGYTPEVLCAGMGPTQLIAPAYQPLAKREIDRRLSGEVKSSFFNFEGVRSDGSRLDVEVFGVATTFSGKPAIIGILLDVSERCKAERAVADQLRFIEQLVDTIPSPVFFKDESGRYLGCNAAFEDYLGQTRDQIIGRSVYDISPKDLADRYFAADEALFRQGGKQTYEASIAYADGTRHDVVFNKATFNNARGELGGLVGVMLDISERKRMEQAVWHEANYDALTGLPNRRLFHDRLREEVKRSQRGGGRFAQLFIDLDRFKEVNDTLGHDLGDKLLVEAAARISKSVRTSDTVSRLGGDEFVVIAPGIADKNAAGAIAQHIIEQMQMPFDLDGKLAYVSASIGIAFYPDDSTEMDTLLGYADQAMYAAKAQGRNGFCYFAQPMQVSAMQRLQTGNDLRSAVKAEQLVVHYQPIVDLSDNRIVKAEALVRWLHPVRGLLGPDEFIPVAEDIGVISEIGQWVFERAMQMASRWHALRGLKADADTAEAGIQISVNMSPRQFMSGSSAGWIEHLRQHGLPASALAVEITEGLLLDTRPVVIEALMAFRDAGVQVSIDDFGTGYSAMSYLKKFDIDYLKIDRSFVRDLTTDASDLAIAEAMIVMAHKLGMKVVAEGVETAAQRDLLRSAGCDYAQGYLFSRPLDEEAFARLLETSSLIATEAA</sequence>
<dbReference type="PANTHER" id="PTHR44757:SF2">
    <property type="entry name" value="BIOFILM ARCHITECTURE MAINTENANCE PROTEIN MBAA"/>
    <property type="match status" value="1"/>
</dbReference>
<reference evidence="5 6" key="1">
    <citation type="submission" date="2017-06" db="EMBL/GenBank/DDBJ databases">
        <title>Azoarcus.</title>
        <authorList>
            <person name="Woo J.-H."/>
            <person name="Kim H.-S."/>
        </authorList>
    </citation>
    <scope>NUCLEOTIDE SEQUENCE [LARGE SCALE GENOMIC DNA]</scope>
    <source>
        <strain evidence="5 6">TSPY31</strain>
    </source>
</reference>
<dbReference type="InterPro" id="IPR013767">
    <property type="entry name" value="PAS_fold"/>
</dbReference>
<dbReference type="InterPro" id="IPR000700">
    <property type="entry name" value="PAS-assoc_C"/>
</dbReference>
<dbReference type="RefSeq" id="WP_108949442.1">
    <property type="nucleotide sequence ID" value="NZ_CP022187.1"/>
</dbReference>
<evidence type="ECO:0000259" key="4">
    <source>
        <dbReference type="PROSITE" id="PS50887"/>
    </source>
</evidence>
<dbReference type="InterPro" id="IPR052155">
    <property type="entry name" value="Biofilm_reg_signaling"/>
</dbReference>
<dbReference type="InterPro" id="IPR035919">
    <property type="entry name" value="EAL_sf"/>
</dbReference>
<evidence type="ECO:0000259" key="3">
    <source>
        <dbReference type="PROSITE" id="PS50883"/>
    </source>
</evidence>
<dbReference type="SMART" id="SM00091">
    <property type="entry name" value="PAS"/>
    <property type="match status" value="2"/>
</dbReference>
<evidence type="ECO:0000259" key="2">
    <source>
        <dbReference type="PROSITE" id="PS50113"/>
    </source>
</evidence>
<dbReference type="PROSITE" id="PS50113">
    <property type="entry name" value="PAC"/>
    <property type="match status" value="1"/>
</dbReference>
<dbReference type="KEGG" id="acom:CEW83_11365"/>
<gene>
    <name evidence="5" type="ORF">CEW83_11365</name>
</gene>
<dbReference type="InterPro" id="IPR001633">
    <property type="entry name" value="EAL_dom"/>
</dbReference>
<dbReference type="InterPro" id="IPR000160">
    <property type="entry name" value="GGDEF_dom"/>
</dbReference>
<dbReference type="CDD" id="cd01949">
    <property type="entry name" value="GGDEF"/>
    <property type="match status" value="1"/>
</dbReference>
<dbReference type="AlphaFoldDB" id="A0A2U8GQ17"/>
<dbReference type="NCBIfam" id="TIGR00254">
    <property type="entry name" value="GGDEF"/>
    <property type="match status" value="1"/>
</dbReference>
<dbReference type="Pfam" id="PF00989">
    <property type="entry name" value="PAS"/>
    <property type="match status" value="1"/>
</dbReference>
<organism evidence="5 6">
    <name type="scientific">Parazoarcus communis</name>
    <dbReference type="NCBI Taxonomy" id="41977"/>
    <lineage>
        <taxon>Bacteria</taxon>
        <taxon>Pseudomonadati</taxon>
        <taxon>Pseudomonadota</taxon>
        <taxon>Betaproteobacteria</taxon>
        <taxon>Rhodocyclales</taxon>
        <taxon>Zoogloeaceae</taxon>
        <taxon>Parazoarcus</taxon>
    </lineage>
</organism>
<dbReference type="Gene3D" id="3.20.20.450">
    <property type="entry name" value="EAL domain"/>
    <property type="match status" value="1"/>
</dbReference>
<dbReference type="GO" id="GO:0003824">
    <property type="term" value="F:catalytic activity"/>
    <property type="evidence" value="ECO:0007669"/>
    <property type="project" value="UniProtKB-ARBA"/>
</dbReference>
<protein>
    <submittedName>
        <fullName evidence="5">GGDEF domain-containing protein</fullName>
    </submittedName>
</protein>
<dbReference type="Pfam" id="PF00990">
    <property type="entry name" value="GGDEF"/>
    <property type="match status" value="1"/>
</dbReference>
<dbReference type="PROSITE" id="PS50112">
    <property type="entry name" value="PAS"/>
    <property type="match status" value="1"/>
</dbReference>
<feature type="domain" description="GGDEF" evidence="4">
    <location>
        <begin position="297"/>
        <end position="430"/>
    </location>
</feature>
<proteinExistence type="predicted"/>
<dbReference type="SMART" id="SM00052">
    <property type="entry name" value="EAL"/>
    <property type="match status" value="1"/>
</dbReference>
<dbReference type="CDD" id="cd00130">
    <property type="entry name" value="PAS"/>
    <property type="match status" value="2"/>
</dbReference>
<dbReference type="InterPro" id="IPR043128">
    <property type="entry name" value="Rev_trsase/Diguanyl_cyclase"/>
</dbReference>
<dbReference type="InterPro" id="IPR035965">
    <property type="entry name" value="PAS-like_dom_sf"/>
</dbReference>
<dbReference type="CDD" id="cd01948">
    <property type="entry name" value="EAL"/>
    <property type="match status" value="1"/>
</dbReference>
<feature type="domain" description="PAC" evidence="2">
    <location>
        <begin position="213"/>
        <end position="265"/>
    </location>
</feature>